<dbReference type="InterPro" id="IPR038078">
    <property type="entry name" value="PhoU-like_sf"/>
</dbReference>
<dbReference type="AlphaFoldDB" id="A0A1R3WT60"/>
<comment type="subcellular location">
    <subcellularLocation>
        <location evidence="1">Cell membrane</location>
        <topology evidence="1">Multi-pass membrane protein</topology>
    </subcellularLocation>
</comment>
<keyword evidence="3 6" id="KW-0812">Transmembrane</keyword>
<feature type="transmembrane region" description="Helical" evidence="6">
    <location>
        <begin position="173"/>
        <end position="201"/>
    </location>
</feature>
<keyword evidence="5 6" id="KW-0472">Membrane</keyword>
<keyword evidence="4 6" id="KW-1133">Transmembrane helix</keyword>
<dbReference type="Proteomes" id="UP000192455">
    <property type="component" value="Unassembled WGS sequence"/>
</dbReference>
<proteinExistence type="predicted"/>
<feature type="transmembrane region" description="Helical" evidence="6">
    <location>
        <begin position="6"/>
        <end position="28"/>
    </location>
</feature>
<sequence>MTILWFLVQLAGAVMLLLYAVRMVRTGIERAFGPSFKRVMTQRSNRLGAAGMGLVFAIVLQSSSAVALLAASFAGTGALSFPAGLSLILGGNLGSALLIQILSFPLGWLVPVLLALGGGLFLRSERRGVRQAGRILMGIAFILISLRFLRETMEPISDSDFLPLIAGYLESDYVTAALVGLALAFIMFSSVAVILLCVTLVQIGAIPLLAGVSLVLGANMGSALIPAWLARGMPPMGRRVPMASMVLACGFAVLALVGVNQLPVLPLIEGHNTGQTLVNVHVLFNVLLLLVGLPLVGLADRISRRLVPPAPTVHPEALPESHRSVLDESVRDNPRLALADLRREVLRMLQIVESQMRPVMELYQEFDKPRMQALRQVDQVVNEALDGMRRYVARINPESFGEDAYEQARNLLEYAIAIEAAGDIVVKQLLPIAQERSERRIRFSDSGLKELLSMHEQIISNLRLALSVLISDDLESARLLAEAKDEIARTERRNRLAHLRRLSEGTELSFQSSDEHLETLRALKEFNSRIASVAYPMLEHEGQLLATRLV</sequence>
<dbReference type="PANTHER" id="PTHR10010">
    <property type="entry name" value="SOLUTE CARRIER FAMILY 34 SODIUM PHOSPHATE , MEMBER 2-RELATED"/>
    <property type="match status" value="1"/>
</dbReference>
<feature type="transmembrane region" description="Helical" evidence="6">
    <location>
        <begin position="208"/>
        <end position="230"/>
    </location>
</feature>
<dbReference type="Pfam" id="PF02690">
    <property type="entry name" value="Na_Pi_cotrans"/>
    <property type="match status" value="1"/>
</dbReference>
<dbReference type="SUPFAM" id="SSF109755">
    <property type="entry name" value="PhoU-like"/>
    <property type="match status" value="1"/>
</dbReference>
<feature type="transmembrane region" description="Helical" evidence="6">
    <location>
        <begin position="93"/>
        <end position="122"/>
    </location>
</feature>
<keyword evidence="8" id="KW-1185">Reference proteome</keyword>
<dbReference type="GO" id="GO:0044341">
    <property type="term" value="P:sodium-dependent phosphate transport"/>
    <property type="evidence" value="ECO:0007669"/>
    <property type="project" value="InterPro"/>
</dbReference>
<dbReference type="OrthoDB" id="5778511at2"/>
<feature type="transmembrane region" description="Helical" evidence="6">
    <location>
        <begin position="49"/>
        <end position="73"/>
    </location>
</feature>
<evidence type="ECO:0000256" key="5">
    <source>
        <dbReference type="ARBA" id="ARBA00023136"/>
    </source>
</evidence>
<feature type="transmembrane region" description="Helical" evidence="6">
    <location>
        <begin position="242"/>
        <end position="265"/>
    </location>
</feature>
<gene>
    <name evidence="7" type="ORF">SAMN05421849_1367</name>
</gene>
<name>A0A1R3WT60_9RHOB</name>
<feature type="transmembrane region" description="Helical" evidence="6">
    <location>
        <begin position="277"/>
        <end position="299"/>
    </location>
</feature>
<dbReference type="RefSeq" id="WP_076648903.1">
    <property type="nucleotide sequence ID" value="NZ_FTPS01000001.1"/>
</dbReference>
<evidence type="ECO:0000256" key="2">
    <source>
        <dbReference type="ARBA" id="ARBA00022475"/>
    </source>
</evidence>
<organism evidence="7 8">
    <name type="scientific">Pontibaca methylaminivorans</name>
    <dbReference type="NCBI Taxonomy" id="515897"/>
    <lineage>
        <taxon>Bacteria</taxon>
        <taxon>Pseudomonadati</taxon>
        <taxon>Pseudomonadota</taxon>
        <taxon>Alphaproteobacteria</taxon>
        <taxon>Rhodobacterales</taxon>
        <taxon>Roseobacteraceae</taxon>
        <taxon>Pontibaca</taxon>
    </lineage>
</organism>
<dbReference type="GO" id="GO:0005886">
    <property type="term" value="C:plasma membrane"/>
    <property type="evidence" value="ECO:0007669"/>
    <property type="project" value="UniProtKB-SubCell"/>
</dbReference>
<feature type="transmembrane region" description="Helical" evidence="6">
    <location>
        <begin position="134"/>
        <end position="153"/>
    </location>
</feature>
<evidence type="ECO:0000313" key="8">
    <source>
        <dbReference type="Proteomes" id="UP000192455"/>
    </source>
</evidence>
<evidence type="ECO:0000256" key="6">
    <source>
        <dbReference type="SAM" id="Phobius"/>
    </source>
</evidence>
<keyword evidence="2" id="KW-1003">Cell membrane</keyword>
<dbReference type="PANTHER" id="PTHR10010:SF46">
    <property type="entry name" value="SODIUM-DEPENDENT PHOSPHATE TRANSPORT PROTEIN 2B"/>
    <property type="match status" value="1"/>
</dbReference>
<dbReference type="GO" id="GO:0005436">
    <property type="term" value="F:sodium:phosphate symporter activity"/>
    <property type="evidence" value="ECO:0007669"/>
    <property type="project" value="InterPro"/>
</dbReference>
<reference evidence="7 8" key="1">
    <citation type="submission" date="2017-01" db="EMBL/GenBank/DDBJ databases">
        <authorList>
            <person name="Mah S.A."/>
            <person name="Swanson W.J."/>
            <person name="Moy G.W."/>
            <person name="Vacquier V.D."/>
        </authorList>
    </citation>
    <scope>NUCLEOTIDE SEQUENCE [LARGE SCALE GENOMIC DNA]</scope>
    <source>
        <strain evidence="7 8">DSM 21219</strain>
    </source>
</reference>
<dbReference type="InterPro" id="IPR003841">
    <property type="entry name" value="Na/Pi_transpt"/>
</dbReference>
<protein>
    <submittedName>
        <fullName evidence="7">Phosphate:Na+ symporter</fullName>
    </submittedName>
</protein>
<evidence type="ECO:0000256" key="4">
    <source>
        <dbReference type="ARBA" id="ARBA00022989"/>
    </source>
</evidence>
<evidence type="ECO:0000313" key="7">
    <source>
        <dbReference type="EMBL" id="SIT80755.1"/>
    </source>
</evidence>
<dbReference type="EMBL" id="FTPS01000001">
    <property type="protein sequence ID" value="SIT80755.1"/>
    <property type="molecule type" value="Genomic_DNA"/>
</dbReference>
<dbReference type="STRING" id="515897.SAMN05421849_1367"/>
<dbReference type="NCBIfam" id="NF037997">
    <property type="entry name" value="Na_Pi_symport"/>
    <property type="match status" value="1"/>
</dbReference>
<accession>A0A1R3WT60</accession>
<evidence type="ECO:0000256" key="3">
    <source>
        <dbReference type="ARBA" id="ARBA00022692"/>
    </source>
</evidence>
<evidence type="ECO:0000256" key="1">
    <source>
        <dbReference type="ARBA" id="ARBA00004651"/>
    </source>
</evidence>
<dbReference type="Gene3D" id="1.20.58.220">
    <property type="entry name" value="Phosphate transport system protein phou homolog 2, domain 2"/>
    <property type="match status" value="1"/>
</dbReference>